<accession>A0A853CXM3</accession>
<evidence type="ECO:0008006" key="4">
    <source>
        <dbReference type="Google" id="ProtNLM"/>
    </source>
</evidence>
<name>A0A853CXM3_9MICO</name>
<evidence type="ECO:0000313" key="3">
    <source>
        <dbReference type="Proteomes" id="UP000578352"/>
    </source>
</evidence>
<keyword evidence="1" id="KW-0812">Transmembrane</keyword>
<feature type="transmembrane region" description="Helical" evidence="1">
    <location>
        <begin position="18"/>
        <end position="42"/>
    </location>
</feature>
<reference evidence="2 3" key="1">
    <citation type="submission" date="2020-07" db="EMBL/GenBank/DDBJ databases">
        <title>Sequencing the genomes of 1000 actinobacteria strains.</title>
        <authorList>
            <person name="Klenk H.-P."/>
        </authorList>
    </citation>
    <scope>NUCLEOTIDE SEQUENCE [LARGE SCALE GENOMIC DNA]</scope>
    <source>
        <strain evidence="2 3">DSM 15165</strain>
    </source>
</reference>
<keyword evidence="1" id="KW-0472">Membrane</keyword>
<dbReference type="EMBL" id="JACCFL010000001">
    <property type="protein sequence ID" value="NYJ24989.1"/>
    <property type="molecule type" value="Genomic_DNA"/>
</dbReference>
<dbReference type="Proteomes" id="UP000578352">
    <property type="component" value="Unassembled WGS sequence"/>
</dbReference>
<organism evidence="2 3">
    <name type="scientific">Leifsonia shinshuensis</name>
    <dbReference type="NCBI Taxonomy" id="150026"/>
    <lineage>
        <taxon>Bacteria</taxon>
        <taxon>Bacillati</taxon>
        <taxon>Actinomycetota</taxon>
        <taxon>Actinomycetes</taxon>
        <taxon>Micrococcales</taxon>
        <taxon>Microbacteriaceae</taxon>
        <taxon>Leifsonia</taxon>
    </lineage>
</organism>
<gene>
    <name evidence="2" type="ORF">HNR13_003276</name>
</gene>
<sequence>MNPFLTIGYLVLLYGWPIYLPVLVLVAGSLLGAVIVAIVGAVRSGLRGPEPAEEDVDVAEFFDGQPR</sequence>
<keyword evidence="1" id="KW-1133">Transmembrane helix</keyword>
<dbReference type="RefSeq" id="WP_179607493.1">
    <property type="nucleotide sequence ID" value="NZ_BAABEH010000001.1"/>
</dbReference>
<dbReference type="AlphaFoldDB" id="A0A853CXM3"/>
<proteinExistence type="predicted"/>
<evidence type="ECO:0000256" key="1">
    <source>
        <dbReference type="SAM" id="Phobius"/>
    </source>
</evidence>
<comment type="caution">
    <text evidence="2">The sequence shown here is derived from an EMBL/GenBank/DDBJ whole genome shotgun (WGS) entry which is preliminary data.</text>
</comment>
<evidence type="ECO:0000313" key="2">
    <source>
        <dbReference type="EMBL" id="NYJ24989.1"/>
    </source>
</evidence>
<protein>
    <recommendedName>
        <fullName evidence="4">DUF4229 domain-containing protein</fullName>
    </recommendedName>
</protein>